<keyword evidence="4" id="KW-0479">Metal-binding</keyword>
<accession>G9XGQ2</accession>
<evidence type="ECO:0000256" key="4">
    <source>
        <dbReference type="ARBA" id="ARBA00022723"/>
    </source>
</evidence>
<proteinExistence type="inferred from homology"/>
<dbReference type="Proteomes" id="UP000004416">
    <property type="component" value="Unassembled WGS sequence"/>
</dbReference>
<evidence type="ECO:0000313" key="10">
    <source>
        <dbReference type="Proteomes" id="UP000004416"/>
    </source>
</evidence>
<reference evidence="9 10" key="1">
    <citation type="submission" date="2011-08" db="EMBL/GenBank/DDBJ databases">
        <authorList>
            <person name="Weinstock G."/>
            <person name="Sodergren E."/>
            <person name="Clifton S."/>
            <person name="Fulton L."/>
            <person name="Fulton B."/>
            <person name="Courtney L."/>
            <person name="Fronick C."/>
            <person name="Harrison M."/>
            <person name="Strong C."/>
            <person name="Farmer C."/>
            <person name="Delahaunty K."/>
            <person name="Markovic C."/>
            <person name="Hall O."/>
            <person name="Minx P."/>
            <person name="Tomlinson C."/>
            <person name="Mitreva M."/>
            <person name="Hou S."/>
            <person name="Chen J."/>
            <person name="Wollam A."/>
            <person name="Pepin K.H."/>
            <person name="Johnson M."/>
            <person name="Bhonagiri V."/>
            <person name="Zhang X."/>
            <person name="Suruliraj S."/>
            <person name="Warren W."/>
            <person name="Chinwalla A."/>
            <person name="Mardis E.R."/>
            <person name="Wilson R.K."/>
        </authorList>
    </citation>
    <scope>NUCLEOTIDE SEQUENCE [LARGE SCALE GENOMIC DNA]</scope>
    <source>
        <strain evidence="9 10">DP7</strain>
    </source>
</reference>
<dbReference type="Gene3D" id="3.40.50.740">
    <property type="match status" value="1"/>
</dbReference>
<dbReference type="GO" id="GO:0051536">
    <property type="term" value="F:iron-sulfur cluster binding"/>
    <property type="evidence" value="ECO:0007669"/>
    <property type="project" value="UniProtKB-KW"/>
</dbReference>
<feature type="domain" description="4Fe-4S Mo/W bis-MGD-type" evidence="8">
    <location>
        <begin position="40"/>
        <end position="97"/>
    </location>
</feature>
<dbReference type="InterPro" id="IPR006963">
    <property type="entry name" value="Mopterin_OxRdtase_4Fe-4S_dom"/>
</dbReference>
<evidence type="ECO:0000256" key="7">
    <source>
        <dbReference type="ARBA" id="ARBA00023014"/>
    </source>
</evidence>
<organism evidence="9 10">
    <name type="scientific">Desulfitobacterium hafniense DP7</name>
    <dbReference type="NCBI Taxonomy" id="537010"/>
    <lineage>
        <taxon>Bacteria</taxon>
        <taxon>Bacillati</taxon>
        <taxon>Bacillota</taxon>
        <taxon>Clostridia</taxon>
        <taxon>Eubacteriales</taxon>
        <taxon>Desulfitobacteriaceae</taxon>
        <taxon>Desulfitobacterium</taxon>
    </lineage>
</organism>
<evidence type="ECO:0000256" key="1">
    <source>
        <dbReference type="ARBA" id="ARBA00001942"/>
    </source>
</evidence>
<dbReference type="InterPro" id="IPR009010">
    <property type="entry name" value="Asp_de-COase-like_dom_sf"/>
</dbReference>
<protein>
    <submittedName>
        <fullName evidence="9">Molybdopterin oxidoreductase</fullName>
    </submittedName>
</protein>
<evidence type="ECO:0000256" key="3">
    <source>
        <dbReference type="ARBA" id="ARBA00022505"/>
    </source>
</evidence>
<dbReference type="InterPro" id="IPR006655">
    <property type="entry name" value="Mopterin_OxRdtase_prok_CS"/>
</dbReference>
<sequence length="789" mass="88879">MFKLFVNIFGLINLLSKECIQLPKQTTPNDQPKSCLPSSEKTVSTCCPINCYQCRQIAHVKDGRIIRMSPGEVVGIPGFANICLRGLSMPFRAQSDERVKYPLKRVGERGEGRFQRISWDEALDTIAQKLEEVKEQYGSQAAAFLYMTGNLTKFAWESIERFAKCWDGTSFTIEALMSDHGGSMGHELTCGYMRAGNDVRDCVNSKMLISWGKNIAETMIHEMRWIMDARVNGTKFVVIDPRLSHTASVADQWLAIRPATDTALALGMIHIIIAKDLHDKEWLKKHSCGPLLVSDATGKYLRDGQHYLVWDNNTQKAVPMDTAHADPALTGKYTVNGTACRPSFEHLLAEIRNYPLKKTAEITGLPADIIESFAVEYATSKPSSIILSQGTQRVWNSHNSFRAIATLGAVCGYIGKPGGGVSHGVARTAGRGRDSDAGLRKEPYNEAIWTDTGKHQVTYQHGCNLYDQIISGDPYPIKFAWIATFNWLNQAPDANRVIKEVFPKLSFIVNVDPYMNWTANYADIVLPCTSHFENWDAYFKSPWILLQQPIIPPVGESKSDVQIFTELAGRLGLGEYWTRTPQEWVHDYLNTPEMRESGFDWGAFVEEGVFVPKDASFEPYIDFQDCVFKTPTTKFEFYSERLTEIGHQVPIYTRPLEDPEGPLGKKYPLVFIQYHEKCTVHSQHSPLTPLGVVKSEAWIEINPIDAEKRGIKHNDIVRVFNDRGECKLRAFLTEGIFPGVVAIPQGWTPDYYVEGHLQMLTHLTINPLENVVDESNTAFYDVLVEVEKA</sequence>
<dbReference type="EMBL" id="AFZX01000005">
    <property type="protein sequence ID" value="EHL09088.1"/>
    <property type="molecule type" value="Genomic_DNA"/>
</dbReference>
<dbReference type="GO" id="GO:0043546">
    <property type="term" value="F:molybdopterin cofactor binding"/>
    <property type="evidence" value="ECO:0007669"/>
    <property type="project" value="InterPro"/>
</dbReference>
<dbReference type="Gene3D" id="2.40.40.20">
    <property type="match status" value="1"/>
</dbReference>
<keyword evidence="5" id="KW-0560">Oxidoreductase</keyword>
<evidence type="ECO:0000313" key="9">
    <source>
        <dbReference type="EMBL" id="EHL09088.1"/>
    </source>
</evidence>
<dbReference type="SUPFAM" id="SSF50692">
    <property type="entry name" value="ADC-like"/>
    <property type="match status" value="1"/>
</dbReference>
<comment type="cofactor">
    <cofactor evidence="1">
        <name>Mo-bis(molybdopterin guanine dinucleotide)</name>
        <dbReference type="ChEBI" id="CHEBI:60539"/>
    </cofactor>
</comment>
<name>G9XGQ2_DESHA</name>
<dbReference type="PROSITE" id="PS00932">
    <property type="entry name" value="MOLYBDOPTERIN_PROK_3"/>
    <property type="match status" value="1"/>
</dbReference>
<keyword evidence="6" id="KW-0408">Iron</keyword>
<evidence type="ECO:0000256" key="5">
    <source>
        <dbReference type="ARBA" id="ARBA00023002"/>
    </source>
</evidence>
<dbReference type="GO" id="GO:0016491">
    <property type="term" value="F:oxidoreductase activity"/>
    <property type="evidence" value="ECO:0007669"/>
    <property type="project" value="UniProtKB-KW"/>
</dbReference>
<dbReference type="Pfam" id="PF00384">
    <property type="entry name" value="Molybdopterin"/>
    <property type="match status" value="1"/>
</dbReference>
<dbReference type="PANTHER" id="PTHR43742:SF6">
    <property type="entry name" value="OXIDOREDUCTASE YYAE-RELATED"/>
    <property type="match status" value="1"/>
</dbReference>
<dbReference type="SUPFAM" id="SSF53706">
    <property type="entry name" value="Formate dehydrogenase/DMSO reductase, domains 1-3"/>
    <property type="match status" value="1"/>
</dbReference>
<dbReference type="InterPro" id="IPR006656">
    <property type="entry name" value="Mopterin_OxRdtase"/>
</dbReference>
<dbReference type="HOGENOM" id="CLU_000422_1_0_9"/>
<comment type="similarity">
    <text evidence="2">Belongs to the prokaryotic molybdopterin-containing oxidoreductase family.</text>
</comment>
<keyword evidence="7" id="KW-0411">Iron-sulfur</keyword>
<comment type="caution">
    <text evidence="9">The sequence shown here is derived from an EMBL/GenBank/DDBJ whole genome shotgun (WGS) entry which is preliminary data.</text>
</comment>
<gene>
    <name evidence="9" type="ORF">HMPREF0322_00119</name>
</gene>
<evidence type="ECO:0000256" key="2">
    <source>
        <dbReference type="ARBA" id="ARBA00010312"/>
    </source>
</evidence>
<dbReference type="Pfam" id="PF01568">
    <property type="entry name" value="Molydop_binding"/>
    <property type="match status" value="1"/>
</dbReference>
<dbReference type="AlphaFoldDB" id="G9XGQ2"/>
<evidence type="ECO:0000256" key="6">
    <source>
        <dbReference type="ARBA" id="ARBA00023004"/>
    </source>
</evidence>
<evidence type="ECO:0000259" key="8">
    <source>
        <dbReference type="PROSITE" id="PS51669"/>
    </source>
</evidence>
<dbReference type="PATRIC" id="fig|537010.4.peg.110"/>
<dbReference type="GO" id="GO:0046872">
    <property type="term" value="F:metal ion binding"/>
    <property type="evidence" value="ECO:0007669"/>
    <property type="project" value="UniProtKB-KW"/>
</dbReference>
<keyword evidence="3" id="KW-0500">Molybdenum</keyword>
<dbReference type="InterPro" id="IPR050612">
    <property type="entry name" value="Prok_Mopterin_Oxidored"/>
</dbReference>
<dbReference type="Gene3D" id="3.40.50.12440">
    <property type="match status" value="3"/>
</dbReference>
<dbReference type="PANTHER" id="PTHR43742">
    <property type="entry name" value="TRIMETHYLAMINE-N-OXIDE REDUCTASE"/>
    <property type="match status" value="1"/>
</dbReference>
<dbReference type="InterPro" id="IPR006657">
    <property type="entry name" value="MoPterin_dinucl-bd_dom"/>
</dbReference>
<dbReference type="PROSITE" id="PS51669">
    <property type="entry name" value="4FE4S_MOW_BIS_MGD"/>
    <property type="match status" value="1"/>
</dbReference>